<feature type="transmembrane region" description="Helical" evidence="9">
    <location>
        <begin position="175"/>
        <end position="198"/>
    </location>
</feature>
<comment type="similarity">
    <text evidence="2 8">Belongs to the ABC-3 integral membrane protein family.</text>
</comment>
<feature type="transmembrane region" description="Helical" evidence="9">
    <location>
        <begin position="92"/>
        <end position="110"/>
    </location>
</feature>
<evidence type="ECO:0000256" key="3">
    <source>
        <dbReference type="ARBA" id="ARBA00022448"/>
    </source>
</evidence>
<feature type="transmembrane region" description="Helical" evidence="9">
    <location>
        <begin position="259"/>
        <end position="286"/>
    </location>
</feature>
<feature type="transmembrane region" description="Helical" evidence="9">
    <location>
        <begin position="62"/>
        <end position="80"/>
    </location>
</feature>
<keyword evidence="4" id="KW-1003">Cell membrane</keyword>
<evidence type="ECO:0000256" key="1">
    <source>
        <dbReference type="ARBA" id="ARBA00004651"/>
    </source>
</evidence>
<dbReference type="Gene3D" id="1.10.3470.10">
    <property type="entry name" value="ABC transporter involved in vitamin B12 uptake, BtuC"/>
    <property type="match status" value="1"/>
</dbReference>
<evidence type="ECO:0000256" key="8">
    <source>
        <dbReference type="RuleBase" id="RU003943"/>
    </source>
</evidence>
<comment type="caution">
    <text evidence="10">The sequence shown here is derived from an EMBL/GenBank/DDBJ whole genome shotgun (WGS) entry which is preliminary data.</text>
</comment>
<evidence type="ECO:0000256" key="9">
    <source>
        <dbReference type="SAM" id="Phobius"/>
    </source>
</evidence>
<dbReference type="Proteomes" id="UP000248326">
    <property type="component" value="Unassembled WGS sequence"/>
</dbReference>
<dbReference type="AlphaFoldDB" id="A0A318S9B6"/>
<feature type="transmembrane region" description="Helical" evidence="9">
    <location>
        <begin position="6"/>
        <end position="27"/>
    </location>
</feature>
<feature type="transmembrane region" description="Helical" evidence="9">
    <location>
        <begin position="204"/>
        <end position="224"/>
    </location>
</feature>
<evidence type="ECO:0000256" key="2">
    <source>
        <dbReference type="ARBA" id="ARBA00008034"/>
    </source>
</evidence>
<dbReference type="PANTHER" id="PTHR30477:SF8">
    <property type="entry name" value="METAL TRANSPORT SYSTEM MEMBRANE PROTEIN CT_070-RELATED"/>
    <property type="match status" value="1"/>
</dbReference>
<evidence type="ECO:0000256" key="6">
    <source>
        <dbReference type="ARBA" id="ARBA00022989"/>
    </source>
</evidence>
<keyword evidence="3 8" id="KW-0813">Transport</keyword>
<gene>
    <name evidence="10" type="ORF">DES52_108151</name>
</gene>
<keyword evidence="7 9" id="KW-0472">Membrane</keyword>
<keyword evidence="6 9" id="KW-1133">Transmembrane helix</keyword>
<dbReference type="Pfam" id="PF00950">
    <property type="entry name" value="ABC-3"/>
    <property type="match status" value="1"/>
</dbReference>
<dbReference type="OrthoDB" id="9788905at2"/>
<dbReference type="GO" id="GO:0010043">
    <property type="term" value="P:response to zinc ion"/>
    <property type="evidence" value="ECO:0007669"/>
    <property type="project" value="TreeGrafter"/>
</dbReference>
<dbReference type="GO" id="GO:0043190">
    <property type="term" value="C:ATP-binding cassette (ABC) transporter complex"/>
    <property type="evidence" value="ECO:0007669"/>
    <property type="project" value="InterPro"/>
</dbReference>
<feature type="transmembrane region" description="Helical" evidence="9">
    <location>
        <begin position="231"/>
        <end position="253"/>
    </location>
</feature>
<dbReference type="CDD" id="cd06550">
    <property type="entry name" value="TM_ABC_iron-siderophores_like"/>
    <property type="match status" value="1"/>
</dbReference>
<comment type="subcellular location">
    <subcellularLocation>
        <location evidence="1 8">Cell membrane</location>
        <topology evidence="1 8">Multi-pass membrane protein</topology>
    </subcellularLocation>
</comment>
<evidence type="ECO:0000256" key="4">
    <source>
        <dbReference type="ARBA" id="ARBA00022475"/>
    </source>
</evidence>
<dbReference type="GO" id="GO:0055085">
    <property type="term" value="P:transmembrane transport"/>
    <property type="evidence" value="ECO:0007669"/>
    <property type="project" value="InterPro"/>
</dbReference>
<proteinExistence type="inferred from homology"/>
<sequence length="305" mass="31864">MSVDAIILGTAILVALATAPLGVFLVLRRLGLMADAISHAVLPGIVLAFWLTGGSYSTLPNLLGAAFVGLLTVTLVELLAKTGRVRGDTAIGLVFPALFSFGVLAVSLYYQNVHLDLDAVLYGEIAYTPFNDFIVGDRNVGPASLWILGALALVNFAFVGLLYKELKVSTFDASLAASLGFAPALLHYLLMALVSMTTVGAFEAVGAILVIAFLIVPAATAYLLTRRLSRMLLLTVLVGAVACVVGYAAAIFVDASISGAIATVLGLQFALAALLSPHGGVLTTLVRRRAGWQAKSRPEKRAGLH</sequence>
<dbReference type="InterPro" id="IPR001626">
    <property type="entry name" value="ABC_TroCD"/>
</dbReference>
<keyword evidence="5 8" id="KW-0812">Transmembrane</keyword>
<evidence type="ECO:0000313" key="10">
    <source>
        <dbReference type="EMBL" id="PYE53621.1"/>
    </source>
</evidence>
<dbReference type="PANTHER" id="PTHR30477">
    <property type="entry name" value="ABC-TRANSPORTER METAL-BINDING PROTEIN"/>
    <property type="match status" value="1"/>
</dbReference>
<accession>A0A318S9B6</accession>
<evidence type="ECO:0000313" key="11">
    <source>
        <dbReference type="Proteomes" id="UP000248326"/>
    </source>
</evidence>
<feature type="transmembrane region" description="Helical" evidence="9">
    <location>
        <begin position="143"/>
        <end position="163"/>
    </location>
</feature>
<feature type="transmembrane region" description="Helical" evidence="9">
    <location>
        <begin position="39"/>
        <end position="56"/>
    </location>
</feature>
<name>A0A318S9B6_9DEIO</name>
<evidence type="ECO:0000256" key="7">
    <source>
        <dbReference type="ARBA" id="ARBA00023136"/>
    </source>
</evidence>
<dbReference type="SUPFAM" id="SSF81345">
    <property type="entry name" value="ABC transporter involved in vitamin B12 uptake, BtuC"/>
    <property type="match status" value="1"/>
</dbReference>
<evidence type="ECO:0000256" key="5">
    <source>
        <dbReference type="ARBA" id="ARBA00022692"/>
    </source>
</evidence>
<dbReference type="InterPro" id="IPR037294">
    <property type="entry name" value="ABC_BtuC-like"/>
</dbReference>
<protein>
    <submittedName>
        <fullName evidence="10">Manganese/zinc/iron transport system permease protein</fullName>
    </submittedName>
</protein>
<dbReference type="EMBL" id="QJSX01000008">
    <property type="protein sequence ID" value="PYE53621.1"/>
    <property type="molecule type" value="Genomic_DNA"/>
</dbReference>
<organism evidence="10 11">
    <name type="scientific">Deinococcus yavapaiensis KR-236</name>
    <dbReference type="NCBI Taxonomy" id="694435"/>
    <lineage>
        <taxon>Bacteria</taxon>
        <taxon>Thermotogati</taxon>
        <taxon>Deinococcota</taxon>
        <taxon>Deinococci</taxon>
        <taxon>Deinococcales</taxon>
        <taxon>Deinococcaceae</taxon>
        <taxon>Deinococcus</taxon>
    </lineage>
</organism>
<reference evidence="10 11" key="1">
    <citation type="submission" date="2018-06" db="EMBL/GenBank/DDBJ databases">
        <title>Genomic Encyclopedia of Type Strains, Phase IV (KMG-IV): sequencing the most valuable type-strain genomes for metagenomic binning, comparative biology and taxonomic classification.</title>
        <authorList>
            <person name="Goeker M."/>
        </authorList>
    </citation>
    <scope>NUCLEOTIDE SEQUENCE [LARGE SCALE GENOMIC DNA]</scope>
    <source>
        <strain evidence="10 11">DSM 18048</strain>
    </source>
</reference>
<keyword evidence="11" id="KW-1185">Reference proteome</keyword>
<dbReference type="RefSeq" id="WP_110886975.1">
    <property type="nucleotide sequence ID" value="NZ_QJSX01000008.1"/>
</dbReference>